<keyword evidence="1" id="KW-0175">Coiled coil</keyword>
<dbReference type="InterPro" id="IPR009038">
    <property type="entry name" value="GOLD_dom"/>
</dbReference>
<feature type="region of interest" description="Disordered" evidence="2">
    <location>
        <begin position="424"/>
        <end position="446"/>
    </location>
</feature>
<dbReference type="Gene3D" id="2.60.120.680">
    <property type="entry name" value="GOLD domain"/>
    <property type="match status" value="1"/>
</dbReference>
<sequence>MNVVATSISGRSVQMVVSDADDQVVCVERSFAALEGLHASLVAAACDSIPSFPLFPGVPTDAALTHLCAELNAYFAHASVKATAELHALLADDLGNNTGHMTAIDFLLQPFEYEKVVIPRGSKHDVQLQVTNSSQVLVWKFEVEDFDIDFNADFHVPTPMYTEVFHATTRYQTTVKPVEGMYRCPKPGVLTLSWDNTYSRLRGKTVHYVAHVVEKSSMESALLAADALTHALEAGPTSNFLHKKALPTPTPMSSPALASLLPRYAFSNMPSLDLNGHWLVSGLVNTTMATASKLFGSRPALLPAAAPPTPKDDEPNSIGNSLMEELNGLNMQLLQRVESLEDALARLAVERDQALSRVQMATAKHETEAAASQEKDGRLEALQSEIDRLRRERQQWPAIQAERDALLLEKHRWAMIDEFDTYVDPQDDTGRGDASPSSSPTAKKLSDDARMALEKELGQAEVALIRLRAQLGYSLQQVIPNTRIEQLAKDLAVAKTEYDAELVEHRNMIQDLNQQILKYRSHKKVLVTELRNVKRQTDGQVAVALAEAHEARMVNTRLKRQNELLLSQMRSLVDTASAPAPVDVPAPVEVPTTLTAQDLAMLNGEPYTPATTKAATLRADLRPNPFREKLTAFFTEYDQSQLEHVEEMLESYRGVEASLLESLELKYRFRELNAAYQGELM</sequence>
<reference evidence="4 5" key="1">
    <citation type="submission" date="2012-04" db="EMBL/GenBank/DDBJ databases">
        <title>The Genome Sequence of Saprolegnia declina VS20.</title>
        <authorList>
            <consortium name="The Broad Institute Genome Sequencing Platform"/>
            <person name="Russ C."/>
            <person name="Nusbaum C."/>
            <person name="Tyler B."/>
            <person name="van West P."/>
            <person name="Dieguez-Uribeondo J."/>
            <person name="de Bruijn I."/>
            <person name="Tripathy S."/>
            <person name="Jiang R."/>
            <person name="Young S.K."/>
            <person name="Zeng Q."/>
            <person name="Gargeya S."/>
            <person name="Fitzgerald M."/>
            <person name="Haas B."/>
            <person name="Abouelleil A."/>
            <person name="Alvarado L."/>
            <person name="Arachchi H.M."/>
            <person name="Berlin A."/>
            <person name="Chapman S.B."/>
            <person name="Goldberg J."/>
            <person name="Griggs A."/>
            <person name="Gujja S."/>
            <person name="Hansen M."/>
            <person name="Howarth C."/>
            <person name="Imamovic A."/>
            <person name="Larimer J."/>
            <person name="McCowen C."/>
            <person name="Montmayeur A."/>
            <person name="Murphy C."/>
            <person name="Neiman D."/>
            <person name="Pearson M."/>
            <person name="Priest M."/>
            <person name="Roberts A."/>
            <person name="Saif S."/>
            <person name="Shea T."/>
            <person name="Sisk P."/>
            <person name="Sykes S."/>
            <person name="Wortman J."/>
            <person name="Nusbaum C."/>
            <person name="Birren B."/>
        </authorList>
    </citation>
    <scope>NUCLEOTIDE SEQUENCE [LARGE SCALE GENOMIC DNA]</scope>
    <source>
        <strain evidence="4 5">VS20</strain>
    </source>
</reference>
<dbReference type="GO" id="GO:0005737">
    <property type="term" value="C:cytoplasm"/>
    <property type="evidence" value="ECO:0007669"/>
    <property type="project" value="TreeGrafter"/>
</dbReference>
<dbReference type="PANTHER" id="PTHR23324:SF83">
    <property type="entry name" value="SEC14-LIKE PROTEIN 2"/>
    <property type="match status" value="1"/>
</dbReference>
<dbReference type="RefSeq" id="XP_008620848.1">
    <property type="nucleotide sequence ID" value="XM_008622626.1"/>
</dbReference>
<dbReference type="OrthoDB" id="1434354at2759"/>
<dbReference type="InterPro" id="IPR036598">
    <property type="entry name" value="GOLD_dom_sf"/>
</dbReference>
<dbReference type="Proteomes" id="UP000030762">
    <property type="component" value="Unassembled WGS sequence"/>
</dbReference>
<dbReference type="PANTHER" id="PTHR23324">
    <property type="entry name" value="SEC14 RELATED PROTEIN"/>
    <property type="match status" value="1"/>
</dbReference>
<dbReference type="PROSITE" id="PS50866">
    <property type="entry name" value="GOLD"/>
    <property type="match status" value="1"/>
</dbReference>
<keyword evidence="5" id="KW-1185">Reference proteome</keyword>
<evidence type="ECO:0000313" key="5">
    <source>
        <dbReference type="Proteomes" id="UP000030762"/>
    </source>
</evidence>
<dbReference type="STRING" id="1156394.T0PXF7"/>
<dbReference type="EMBL" id="JH767258">
    <property type="protein sequence ID" value="EQC25715.1"/>
    <property type="molecule type" value="Genomic_DNA"/>
</dbReference>
<dbReference type="SUPFAM" id="SSF101576">
    <property type="entry name" value="Supernatant protein factor (SPF), C-terminal domain"/>
    <property type="match status" value="1"/>
</dbReference>
<proteinExistence type="predicted"/>
<feature type="coiled-coil region" evidence="1">
    <location>
        <begin position="323"/>
        <end position="392"/>
    </location>
</feature>
<feature type="domain" description="GOLD" evidence="3">
    <location>
        <begin position="109"/>
        <end position="212"/>
    </location>
</feature>
<evidence type="ECO:0000259" key="3">
    <source>
        <dbReference type="PROSITE" id="PS50866"/>
    </source>
</evidence>
<name>T0PXF7_SAPDV</name>
<protein>
    <recommendedName>
        <fullName evidence="3">GOLD domain-containing protein</fullName>
    </recommendedName>
</protein>
<evidence type="ECO:0000256" key="1">
    <source>
        <dbReference type="SAM" id="Coils"/>
    </source>
</evidence>
<dbReference type="GeneID" id="19957144"/>
<dbReference type="VEuPathDB" id="FungiDB:SDRG_16417"/>
<organism evidence="4 5">
    <name type="scientific">Saprolegnia diclina (strain VS20)</name>
    <dbReference type="NCBI Taxonomy" id="1156394"/>
    <lineage>
        <taxon>Eukaryota</taxon>
        <taxon>Sar</taxon>
        <taxon>Stramenopiles</taxon>
        <taxon>Oomycota</taxon>
        <taxon>Saprolegniomycetes</taxon>
        <taxon>Saprolegniales</taxon>
        <taxon>Saprolegniaceae</taxon>
        <taxon>Saprolegnia</taxon>
    </lineage>
</organism>
<gene>
    <name evidence="4" type="ORF">SDRG_16417</name>
</gene>
<evidence type="ECO:0000256" key="2">
    <source>
        <dbReference type="SAM" id="MobiDB-lite"/>
    </source>
</evidence>
<dbReference type="AlphaFoldDB" id="T0PXF7"/>
<dbReference type="OMA" id="VWKFELE"/>
<dbReference type="InParanoid" id="T0PXF7"/>
<dbReference type="InterPro" id="IPR051064">
    <property type="entry name" value="SEC14/CRAL-TRIO_domain"/>
</dbReference>
<evidence type="ECO:0000313" key="4">
    <source>
        <dbReference type="EMBL" id="EQC25715.1"/>
    </source>
</evidence>
<accession>T0PXF7</accession>
<dbReference type="eggNOG" id="ENOG502QPRD">
    <property type="taxonomic scope" value="Eukaryota"/>
</dbReference>